<protein>
    <submittedName>
        <fullName evidence="1">Uncharacterized protein</fullName>
    </submittedName>
</protein>
<dbReference type="Proteomes" id="UP000006718">
    <property type="component" value="Chromosome 7"/>
</dbReference>
<sequence>FFFFLKQSLALSPRLVCSGAFSAHWNLCLPHSSNFPASDSRVAGITHACHNTQLNFVFFVVEMGFQHVGKAGLEFPTSGDPPTWASQTAVITRLNHRDQPCYYFLERHLSAIEYNYFK</sequence>
<dbReference type="GeneTree" id="ENSGT01150000286943"/>
<reference evidence="2" key="1">
    <citation type="journal article" date="2007" name="Science">
        <title>Evolutionary and biomedical insights from the rhesus macaque genome.</title>
        <authorList>
            <person name="Gibbs R.A."/>
            <person name="Rogers J."/>
            <person name="Katze M.G."/>
            <person name="Bumgarner R."/>
            <person name="Weinstock G.M."/>
            <person name="Mardis E.R."/>
            <person name="Remington K.A."/>
            <person name="Strausberg R.L."/>
            <person name="Venter J.C."/>
            <person name="Wilson R.K."/>
            <person name="Batzer M.A."/>
            <person name="Bustamante C.D."/>
            <person name="Eichler E.E."/>
            <person name="Hahn M.W."/>
            <person name="Hardison R.C."/>
            <person name="Makova K.D."/>
            <person name="Miller W."/>
            <person name="Milosavljevic A."/>
            <person name="Palermo R.E."/>
            <person name="Siepel A."/>
            <person name="Sikela J.M."/>
            <person name="Attaway T."/>
            <person name="Bell S."/>
            <person name="Bernard K.E."/>
            <person name="Buhay C.J."/>
            <person name="Chandrabose M.N."/>
            <person name="Dao M."/>
            <person name="Davis C."/>
            <person name="Delehaunty K.D."/>
            <person name="Ding Y."/>
            <person name="Dinh H.H."/>
            <person name="Dugan-Rocha S."/>
            <person name="Fulton L.A."/>
            <person name="Gabisi R.A."/>
            <person name="Garner T.T."/>
            <person name="Godfrey J."/>
            <person name="Hawes A.C."/>
            <person name="Hernandez J."/>
            <person name="Hines S."/>
            <person name="Holder M."/>
            <person name="Hume J."/>
            <person name="Jhangiani S.N."/>
            <person name="Joshi V."/>
            <person name="Khan Z.M."/>
            <person name="Kirkness E.F."/>
            <person name="Cree A."/>
            <person name="Fowler R.G."/>
            <person name="Lee S."/>
            <person name="Lewis L.R."/>
            <person name="Li Z."/>
            <person name="Liu Y.-S."/>
            <person name="Moore S.M."/>
            <person name="Muzny D."/>
            <person name="Nazareth L.V."/>
            <person name="Ngo D.N."/>
            <person name="Okwuonu G.O."/>
            <person name="Pai G."/>
            <person name="Parker D."/>
            <person name="Paul H.A."/>
            <person name="Pfannkoch C."/>
            <person name="Pohl C.S."/>
            <person name="Rogers Y.-H.C."/>
            <person name="Ruiz S.J."/>
            <person name="Sabo A."/>
            <person name="Santibanez J."/>
            <person name="Schneider B.W."/>
            <person name="Smith S.M."/>
            <person name="Sodergren E."/>
            <person name="Svatek A.F."/>
            <person name="Utterback T.R."/>
            <person name="Vattathil S."/>
            <person name="Warren W."/>
            <person name="White C.S."/>
            <person name="Chinwalla A.T."/>
            <person name="Feng Y."/>
            <person name="Halpern A.L."/>
            <person name="Hillier L.W."/>
            <person name="Huang X."/>
            <person name="Minx P."/>
            <person name="Nelson J.O."/>
            <person name="Pepin K.H."/>
            <person name="Qin X."/>
            <person name="Sutton G.G."/>
            <person name="Venter E."/>
            <person name="Walenz B.P."/>
            <person name="Wallis J.W."/>
            <person name="Worley K.C."/>
            <person name="Yang S.-P."/>
            <person name="Jones S.M."/>
            <person name="Marra M.A."/>
            <person name="Rocchi M."/>
            <person name="Schein J.E."/>
            <person name="Baertsch R."/>
            <person name="Clarke L."/>
            <person name="Csuros M."/>
            <person name="Glasscock J."/>
            <person name="Harris R.A."/>
            <person name="Havlak P."/>
            <person name="Jackson A.R."/>
            <person name="Jiang H."/>
            <person name="Liu Y."/>
            <person name="Messina D.N."/>
            <person name="Shen Y."/>
            <person name="Song H.X.-Z."/>
            <person name="Wylie T."/>
            <person name="Zhang L."/>
            <person name="Birney E."/>
            <person name="Han K."/>
            <person name="Konkel M.K."/>
            <person name="Lee J."/>
            <person name="Smit A.F.A."/>
            <person name="Ullmer B."/>
            <person name="Wang H."/>
            <person name="Xing J."/>
            <person name="Burhans R."/>
            <person name="Cheng Z."/>
            <person name="Karro J.E."/>
            <person name="Ma J."/>
            <person name="Raney B."/>
            <person name="She X."/>
            <person name="Cox M.J."/>
            <person name="Demuth J.P."/>
            <person name="Dumas L.J."/>
            <person name="Han S.-G."/>
            <person name="Hopkins J."/>
            <person name="Karimpour-Fard A."/>
            <person name="Kim Y.H."/>
            <person name="Pollack J.R."/>
            <person name="Vinar T."/>
            <person name="Addo-Quaye C."/>
            <person name="Degenhardt J."/>
            <person name="Denby A."/>
            <person name="Hubisz M.J."/>
            <person name="Indap A."/>
            <person name="Kosiol C."/>
            <person name="Lahn B.T."/>
            <person name="Lawson H.A."/>
            <person name="Marklein A."/>
            <person name="Nielsen R."/>
            <person name="Vallender E.J."/>
            <person name="Clark A.G."/>
            <person name="Ferguson B."/>
            <person name="Hernandez R.D."/>
            <person name="Hirani K."/>
            <person name="Kehrer-Sawatzki H."/>
            <person name="Kolb J."/>
            <person name="Patil S."/>
            <person name="Pu L.-L."/>
            <person name="Ren Y."/>
            <person name="Smith D.G."/>
            <person name="Wheeler D.A."/>
            <person name="Schenck I."/>
            <person name="Ball E.V."/>
            <person name="Chen R."/>
            <person name="Cooper D.N."/>
            <person name="Giardine B."/>
            <person name="Hsu F."/>
            <person name="Kent W.J."/>
            <person name="Lesk A."/>
            <person name="Nelson D.L."/>
            <person name="O'brien W.E."/>
            <person name="Pruefer K."/>
            <person name="Stenson P.D."/>
            <person name="Wallace J.C."/>
            <person name="Ke H."/>
            <person name="Liu X.-M."/>
            <person name="Wang P."/>
            <person name="Xiang A.P."/>
            <person name="Yang F."/>
            <person name="Barber G.P."/>
            <person name="Haussler D."/>
            <person name="Karolchik D."/>
            <person name="Kern A.D."/>
            <person name="Kuhn R.M."/>
            <person name="Smith K.E."/>
            <person name="Zwieg A.S."/>
        </authorList>
    </citation>
    <scope>NUCLEOTIDE SEQUENCE [LARGE SCALE GENOMIC DNA]</scope>
    <source>
        <strain evidence="2">17573</strain>
    </source>
</reference>
<dbReference type="PANTHER" id="PTHR12138">
    <property type="entry name" value="PRIMATE-EXPANDED PROTEIN FAMILY"/>
    <property type="match status" value="1"/>
</dbReference>
<reference evidence="1" key="2">
    <citation type="submission" date="2019-01" db="EMBL/GenBank/DDBJ databases">
        <authorList>
            <person name="Graves T."/>
            <person name="Eichler E.E."/>
            <person name="Wilson R.K."/>
        </authorList>
    </citation>
    <scope>NUCLEOTIDE SEQUENCE [LARGE SCALE GENOMIC DNA]</scope>
    <source>
        <strain evidence="1">17573</strain>
    </source>
</reference>
<reference evidence="1" key="3">
    <citation type="submission" date="2025-08" db="UniProtKB">
        <authorList>
            <consortium name="Ensembl"/>
        </authorList>
    </citation>
    <scope>IDENTIFICATION</scope>
    <source>
        <strain evidence="1">17573</strain>
    </source>
</reference>
<organism evidence="1 2">
    <name type="scientific">Macaca mulatta</name>
    <name type="common">Rhesus macaque</name>
    <dbReference type="NCBI Taxonomy" id="9544"/>
    <lineage>
        <taxon>Eukaryota</taxon>
        <taxon>Metazoa</taxon>
        <taxon>Chordata</taxon>
        <taxon>Craniata</taxon>
        <taxon>Vertebrata</taxon>
        <taxon>Euteleostomi</taxon>
        <taxon>Mammalia</taxon>
        <taxon>Eutheria</taxon>
        <taxon>Euarchontoglires</taxon>
        <taxon>Primates</taxon>
        <taxon>Haplorrhini</taxon>
        <taxon>Catarrhini</taxon>
        <taxon>Cercopithecidae</taxon>
        <taxon>Cercopithecinae</taxon>
        <taxon>Macaca</taxon>
    </lineage>
</organism>
<name>A0A5F8AK20_MACMU</name>
<evidence type="ECO:0000313" key="2">
    <source>
        <dbReference type="Proteomes" id="UP000006718"/>
    </source>
</evidence>
<dbReference type="VEuPathDB" id="HostDB:ENSMMUG00000054594"/>
<dbReference type="PRINTS" id="PR02045">
    <property type="entry name" value="F138DOMAIN"/>
</dbReference>
<proteinExistence type="predicted"/>
<reference evidence="1" key="4">
    <citation type="submission" date="2025-09" db="UniProtKB">
        <authorList>
            <consortium name="Ensembl"/>
        </authorList>
    </citation>
    <scope>IDENTIFICATION</scope>
    <source>
        <strain evidence="1">17573</strain>
    </source>
</reference>
<dbReference type="PANTHER" id="PTHR12138:SF135">
    <property type="entry name" value="SAM DOMAIN-CONTAINING PROTEIN"/>
    <property type="match status" value="1"/>
</dbReference>
<dbReference type="AlphaFoldDB" id="A0A5F8AK20"/>
<accession>A0A5F8AK20</accession>
<dbReference type="InParanoid" id="A0A5F8AK20"/>
<evidence type="ECO:0000313" key="1">
    <source>
        <dbReference type="Ensembl" id="ENSMMUP00000077289.1"/>
    </source>
</evidence>
<keyword evidence="2" id="KW-1185">Reference proteome</keyword>
<dbReference type="Ensembl" id="ENSMMUT00000100895.1">
    <property type="protein sequence ID" value="ENSMMUP00000077289.1"/>
    <property type="gene ID" value="ENSMMUG00000054594.1"/>
</dbReference>
<dbReference type="Bgee" id="ENSMMUG00000054594">
    <property type="expression patterns" value="Expressed in dorsolateral prefrontal cortex"/>
</dbReference>